<keyword evidence="3" id="KW-1185">Reference proteome</keyword>
<dbReference type="Proteomes" id="UP000199691">
    <property type="component" value="Unassembled WGS sequence"/>
</dbReference>
<dbReference type="STRING" id="641025.SAMN05421507_102665"/>
<feature type="region of interest" description="Disordered" evidence="1">
    <location>
        <begin position="111"/>
        <end position="131"/>
    </location>
</feature>
<evidence type="ECO:0000313" key="2">
    <source>
        <dbReference type="EMBL" id="SDO47982.1"/>
    </source>
</evidence>
<dbReference type="EMBL" id="FNIX01000002">
    <property type="protein sequence ID" value="SDO47982.1"/>
    <property type="molecule type" value="Genomic_DNA"/>
</dbReference>
<organism evidence="2 3">
    <name type="scientific">Lentzea jiangxiensis</name>
    <dbReference type="NCBI Taxonomy" id="641025"/>
    <lineage>
        <taxon>Bacteria</taxon>
        <taxon>Bacillati</taxon>
        <taxon>Actinomycetota</taxon>
        <taxon>Actinomycetes</taxon>
        <taxon>Pseudonocardiales</taxon>
        <taxon>Pseudonocardiaceae</taxon>
        <taxon>Lentzea</taxon>
    </lineage>
</organism>
<evidence type="ECO:0000313" key="3">
    <source>
        <dbReference type="Proteomes" id="UP000199691"/>
    </source>
</evidence>
<reference evidence="3" key="1">
    <citation type="submission" date="2016-10" db="EMBL/GenBank/DDBJ databases">
        <authorList>
            <person name="Varghese N."/>
            <person name="Submissions S."/>
        </authorList>
    </citation>
    <scope>NUCLEOTIDE SEQUENCE [LARGE SCALE GENOMIC DNA]</scope>
    <source>
        <strain evidence="3">CGMCC 4.6609</strain>
    </source>
</reference>
<proteinExistence type="predicted"/>
<accession>A0A1H0JWU8</accession>
<name>A0A1H0JWU8_9PSEU</name>
<sequence length="131" mass="14020">MARAAGRLRADEILAEHVSHTAGLLLDRSRLLAERVSAGTTAVVGLCYDLADSTERKLFRADDFRACRRHPLRRVLPDQTAAWQISSSAAGALRRSAAMCASTTAAFSGARKRSPMKLSPVVKPGSAQISS</sequence>
<evidence type="ECO:0000256" key="1">
    <source>
        <dbReference type="SAM" id="MobiDB-lite"/>
    </source>
</evidence>
<dbReference type="AlphaFoldDB" id="A0A1H0JWU8"/>
<gene>
    <name evidence="2" type="ORF">SAMN05421507_102665</name>
</gene>
<protein>
    <submittedName>
        <fullName evidence="2">Uncharacterized protein</fullName>
    </submittedName>
</protein>